<keyword evidence="1" id="KW-0732">Signal</keyword>
<evidence type="ECO:0008006" key="4">
    <source>
        <dbReference type="Google" id="ProtNLM"/>
    </source>
</evidence>
<dbReference type="Proteomes" id="UP001214043">
    <property type="component" value="Chromosome"/>
</dbReference>
<evidence type="ECO:0000256" key="1">
    <source>
        <dbReference type="SAM" id="SignalP"/>
    </source>
</evidence>
<dbReference type="EMBL" id="CP118166">
    <property type="protein sequence ID" value="WDI30614.1"/>
    <property type="molecule type" value="Genomic_DNA"/>
</dbReference>
<dbReference type="AlphaFoldDB" id="A0AAF0CER5"/>
<reference evidence="2" key="1">
    <citation type="submission" date="2023-02" db="EMBL/GenBank/DDBJ databases">
        <title>Genome sequence of Hyphococcus flavus.</title>
        <authorList>
            <person name="Rong J.-C."/>
            <person name="Zhao Q."/>
            <person name="Yi M."/>
            <person name="Wu J.-Y."/>
        </authorList>
    </citation>
    <scope>NUCLEOTIDE SEQUENCE</scope>
    <source>
        <strain evidence="2">MCCC 1K03223</strain>
    </source>
</reference>
<dbReference type="RefSeq" id="WP_274492423.1">
    <property type="nucleotide sequence ID" value="NZ_CP118166.1"/>
</dbReference>
<gene>
    <name evidence="2" type="ORF">PUV54_11675</name>
</gene>
<keyword evidence="3" id="KW-1185">Reference proteome</keyword>
<evidence type="ECO:0000313" key="2">
    <source>
        <dbReference type="EMBL" id="WDI30614.1"/>
    </source>
</evidence>
<feature type="signal peptide" evidence="1">
    <location>
        <begin position="1"/>
        <end position="24"/>
    </location>
</feature>
<organism evidence="2 3">
    <name type="scientific">Hyphococcus flavus</name>
    <dbReference type="NCBI Taxonomy" id="1866326"/>
    <lineage>
        <taxon>Bacteria</taxon>
        <taxon>Pseudomonadati</taxon>
        <taxon>Pseudomonadota</taxon>
        <taxon>Alphaproteobacteria</taxon>
        <taxon>Parvularculales</taxon>
        <taxon>Parvularculaceae</taxon>
        <taxon>Hyphococcus</taxon>
    </lineage>
</organism>
<sequence length="184" mass="21219">MKNFVRGVACAFVAAFLCLFPTYAAEDKEHSIADLDFLLGKWRFVDESTEIAGFEYREEGEMICESALDERYIACHCEGASNGKTRHYVNYYSYNNLAGEFQLTSLFGNYPEKSHFRIKLDEGENGFSMIGDPMRIPDGRRSTNWSVISLEGPDRIRWETRLNRTGEAPDHWPLKFVATYERVE</sequence>
<evidence type="ECO:0000313" key="3">
    <source>
        <dbReference type="Proteomes" id="UP001214043"/>
    </source>
</evidence>
<dbReference type="KEGG" id="hfl:PUV54_11675"/>
<protein>
    <recommendedName>
        <fullName evidence="4">DUF1579 domain-containing protein</fullName>
    </recommendedName>
</protein>
<proteinExistence type="predicted"/>
<feature type="chain" id="PRO_5042004144" description="DUF1579 domain-containing protein" evidence="1">
    <location>
        <begin position="25"/>
        <end position="184"/>
    </location>
</feature>
<accession>A0AAF0CER5</accession>
<name>A0AAF0CER5_9PROT</name>